<dbReference type="PIRSF" id="PIRSF011396">
    <property type="entry name" value="Trp_halogenase"/>
    <property type="match status" value="1"/>
</dbReference>
<dbReference type="EMBL" id="JBHRTL010000007">
    <property type="protein sequence ID" value="MFC3155758.1"/>
    <property type="molecule type" value="Genomic_DNA"/>
</dbReference>
<dbReference type="PANTHER" id="PTHR43747">
    <property type="entry name" value="FAD-BINDING PROTEIN"/>
    <property type="match status" value="1"/>
</dbReference>
<organism evidence="2 3">
    <name type="scientific">Gilvimarinus japonicus</name>
    <dbReference type="NCBI Taxonomy" id="1796469"/>
    <lineage>
        <taxon>Bacteria</taxon>
        <taxon>Pseudomonadati</taxon>
        <taxon>Pseudomonadota</taxon>
        <taxon>Gammaproteobacteria</taxon>
        <taxon>Cellvibrionales</taxon>
        <taxon>Cellvibrionaceae</taxon>
        <taxon>Gilvimarinus</taxon>
    </lineage>
</organism>
<dbReference type="Pfam" id="PF04820">
    <property type="entry name" value="Trp_halogenase"/>
    <property type="match status" value="1"/>
</dbReference>
<protein>
    <submittedName>
        <fullName evidence="2">Tryptophan halogenase family protein</fullName>
        <ecNumber evidence="2">1.14.19.-</ecNumber>
    </submittedName>
</protein>
<dbReference type="RefSeq" id="WP_382416685.1">
    <property type="nucleotide sequence ID" value="NZ_AP031500.1"/>
</dbReference>
<dbReference type="Gene3D" id="3.50.50.60">
    <property type="entry name" value="FAD/NAD(P)-binding domain"/>
    <property type="match status" value="1"/>
</dbReference>
<evidence type="ECO:0000313" key="2">
    <source>
        <dbReference type="EMBL" id="MFC3155758.1"/>
    </source>
</evidence>
<comment type="caution">
    <text evidence="2">The sequence shown here is derived from an EMBL/GenBank/DDBJ whole genome shotgun (WGS) entry which is preliminary data.</text>
</comment>
<gene>
    <name evidence="2" type="ORF">ACFOEB_11155</name>
</gene>
<keyword evidence="1" id="KW-1133">Transmembrane helix</keyword>
<dbReference type="InterPro" id="IPR033856">
    <property type="entry name" value="Trp_halogen"/>
</dbReference>
<dbReference type="PANTHER" id="PTHR43747:SF4">
    <property type="entry name" value="FLAVIN-DEPENDENT TRYPTOPHAN HALOGENASE"/>
    <property type="match status" value="1"/>
</dbReference>
<sequence length="516" mass="57924">MQYKNKRDVLIVGGGTAGWMTAAALSRFLDPEHFRIRLVESDAIGTVGVGEATIPHIRQFNDMLGIDENEFMRATNATYKLGIQFHGWGDKDSSYVHPFGLCGHDINGVDFHHYWLRLHAEGKARSFGDYSFAVQAALAGKFDYPVSSSDGPRGEYGYAFHLDATLYAKFLRDYALARDVQRIEGKVVDTELNTSSGAIAAIKLDSGERLMAEIFVDCSGFRSLLLGQTLNVSYESWRHWLPCDRAVAVACEKVSAPHPYTQAFAHECGWRWRIPLTTRTGNGLVYQSQGMSDDEAASRLLAELDGPALGDPRVIRFETGKRDQCWAHNCIAIGLSSGFLEPLESTSIYLIQVAIQKLLEFFPGHEGVGVEREVYNSQMNLEYDRVRDFLILHYWLNRRDDSAFWRTCSAMELPESLTEKVNLFRTCGHVEQYRQGLFMPASWLAVYLGQGLIPERYDSRVNVPALADVERYLERVHKGCVAELRHLPSHAEALTKIKMGAAAYPPSSLSLYGTKL</sequence>
<evidence type="ECO:0000313" key="3">
    <source>
        <dbReference type="Proteomes" id="UP001595548"/>
    </source>
</evidence>
<keyword evidence="2" id="KW-0560">Oxidoreductase</keyword>
<keyword evidence="1" id="KW-0812">Transmembrane</keyword>
<dbReference type="SUPFAM" id="SSF51905">
    <property type="entry name" value="FAD/NAD(P)-binding domain"/>
    <property type="match status" value="1"/>
</dbReference>
<dbReference type="Proteomes" id="UP001595548">
    <property type="component" value="Unassembled WGS sequence"/>
</dbReference>
<dbReference type="GO" id="GO:0016491">
    <property type="term" value="F:oxidoreductase activity"/>
    <property type="evidence" value="ECO:0007669"/>
    <property type="project" value="UniProtKB-KW"/>
</dbReference>
<name>A0ABV7HSP0_9GAMM</name>
<dbReference type="EC" id="1.14.19.-" evidence="2"/>
<dbReference type="InterPro" id="IPR050816">
    <property type="entry name" value="Flavin-dep_Halogenase_NPB"/>
</dbReference>
<dbReference type="InterPro" id="IPR006905">
    <property type="entry name" value="Flavin_halogenase"/>
</dbReference>
<evidence type="ECO:0000256" key="1">
    <source>
        <dbReference type="SAM" id="Phobius"/>
    </source>
</evidence>
<accession>A0ABV7HSP0</accession>
<reference evidence="3" key="1">
    <citation type="journal article" date="2019" name="Int. J. Syst. Evol. Microbiol.">
        <title>The Global Catalogue of Microorganisms (GCM) 10K type strain sequencing project: providing services to taxonomists for standard genome sequencing and annotation.</title>
        <authorList>
            <consortium name="The Broad Institute Genomics Platform"/>
            <consortium name="The Broad Institute Genome Sequencing Center for Infectious Disease"/>
            <person name="Wu L."/>
            <person name="Ma J."/>
        </authorList>
    </citation>
    <scope>NUCLEOTIDE SEQUENCE [LARGE SCALE GENOMIC DNA]</scope>
    <source>
        <strain evidence="3">KCTC 52141</strain>
    </source>
</reference>
<feature type="transmembrane region" description="Helical" evidence="1">
    <location>
        <begin position="9"/>
        <end position="29"/>
    </location>
</feature>
<dbReference type="InterPro" id="IPR036188">
    <property type="entry name" value="FAD/NAD-bd_sf"/>
</dbReference>
<keyword evidence="1" id="KW-0472">Membrane</keyword>
<keyword evidence="3" id="KW-1185">Reference proteome</keyword>
<proteinExistence type="predicted"/>